<dbReference type="RefSeq" id="WP_326927227.1">
    <property type="nucleotide sequence ID" value="NZ_CP123443.1"/>
</dbReference>
<reference evidence="1 2" key="1">
    <citation type="submission" date="2023-04" db="EMBL/GenBank/DDBJ databases">
        <title>Spirochaete genome identified in red abalone sample constitutes a novel genus.</title>
        <authorList>
            <person name="Sharma S.P."/>
            <person name="Purcell C.M."/>
            <person name="Hyde J.R."/>
            <person name="Severin A.J."/>
        </authorList>
    </citation>
    <scope>NUCLEOTIDE SEQUENCE [LARGE SCALE GENOMIC DNA]</scope>
    <source>
        <strain evidence="1 2">SP-2023</strain>
    </source>
</reference>
<keyword evidence="2" id="KW-1185">Reference proteome</keyword>
<sequence>MKHIAVFSLLLLSSGFFSCGEIADGYIPCGGHRSFSTGPVGYSVEIADIPDRSKIEGFNVVYSEPENLPPRFGPVLPDKKFLSASKQTPGEGQETGSGSSHFGVRSPWSWYCIDREAIEKGYIPIADKVKIPYLSFILTYDGTVYDGGPLLKYRYGQMEVDRDKIKEVPIPEDYYYYRLDLGAGRYTVRFSDLEKNELKEKLEIKTRW</sequence>
<protein>
    <recommendedName>
        <fullName evidence="3">Lipoprotein</fullName>
    </recommendedName>
</protein>
<accession>A0ABY8MJP3</accession>
<dbReference type="PROSITE" id="PS51257">
    <property type="entry name" value="PROKAR_LIPOPROTEIN"/>
    <property type="match status" value="1"/>
</dbReference>
<name>A0ABY8MJP3_9SPIO</name>
<evidence type="ECO:0000313" key="2">
    <source>
        <dbReference type="Proteomes" id="UP001228690"/>
    </source>
</evidence>
<organism evidence="1 2">
    <name type="scientific">Candidatus Haliotispira prima</name>
    <dbReference type="NCBI Taxonomy" id="3034016"/>
    <lineage>
        <taxon>Bacteria</taxon>
        <taxon>Pseudomonadati</taxon>
        <taxon>Spirochaetota</taxon>
        <taxon>Spirochaetia</taxon>
        <taxon>Spirochaetales</taxon>
        <taxon>Spirochaetaceae</taxon>
        <taxon>Candidatus Haliotispira</taxon>
    </lineage>
</organism>
<dbReference type="EMBL" id="CP123443">
    <property type="protein sequence ID" value="WGK69039.1"/>
    <property type="molecule type" value="Genomic_DNA"/>
</dbReference>
<dbReference type="Proteomes" id="UP001228690">
    <property type="component" value="Chromosome"/>
</dbReference>
<proteinExistence type="predicted"/>
<gene>
    <name evidence="1" type="ORF">P0082_11220</name>
</gene>
<evidence type="ECO:0000313" key="1">
    <source>
        <dbReference type="EMBL" id="WGK69039.1"/>
    </source>
</evidence>
<evidence type="ECO:0008006" key="3">
    <source>
        <dbReference type="Google" id="ProtNLM"/>
    </source>
</evidence>